<dbReference type="InterPro" id="IPR002611">
    <property type="entry name" value="IstB_ATP-bd"/>
</dbReference>
<dbReference type="Proteomes" id="UP001556617">
    <property type="component" value="Unassembled WGS sequence"/>
</dbReference>
<reference evidence="3 4" key="1">
    <citation type="submission" date="2024-07" db="EMBL/GenBank/DDBJ databases">
        <authorList>
            <person name="Yun M."/>
        </authorList>
    </citation>
    <scope>NUCLEOTIDE SEQUENCE [LARGE SCALE GENOMIC DNA]</scope>
    <source>
        <strain evidence="3 4">MS01</strain>
    </source>
</reference>
<accession>A0ABV3S2B5</accession>
<name>A0ABV3S2B5_9LACO</name>
<dbReference type="SUPFAM" id="SSF52540">
    <property type="entry name" value="P-loop containing nucleoside triphosphate hydrolases"/>
    <property type="match status" value="1"/>
</dbReference>
<gene>
    <name evidence="3" type="primary">dnaI</name>
    <name evidence="3" type="ORF">AB3K24_02390</name>
</gene>
<dbReference type="PANTHER" id="PTHR30050">
    <property type="entry name" value="CHROMOSOMAL REPLICATION INITIATOR PROTEIN DNAA"/>
    <property type="match status" value="1"/>
</dbReference>
<proteinExistence type="predicted"/>
<organism evidence="3 4">
    <name type="scientific">Leuconostoc aquikimchii</name>
    <dbReference type="NCBI Taxonomy" id="3236804"/>
    <lineage>
        <taxon>Bacteria</taxon>
        <taxon>Bacillati</taxon>
        <taxon>Bacillota</taxon>
        <taxon>Bacilli</taxon>
        <taxon>Lactobacillales</taxon>
        <taxon>Lactobacillaceae</taxon>
        <taxon>Leuconostoc</taxon>
    </lineage>
</organism>
<dbReference type="Gene3D" id="3.40.50.300">
    <property type="entry name" value="P-loop containing nucleotide triphosphate hydrolases"/>
    <property type="match status" value="1"/>
</dbReference>
<dbReference type="Pfam" id="PF01695">
    <property type="entry name" value="IstB_IS21"/>
    <property type="match status" value="1"/>
</dbReference>
<sequence>MQNLSEVLKQMQQKYPKIEETKLAEVVKQIADDADVRLFWEANQTKLRQDAFQLKMMDLHEFVQQKQRIARGEKSLYPGYYPQLAIEKGYPHVRYVANDRTQKQLMQAEKLTSYKMPKAIRDADLQTIVIDSGRASVVTAIVDILTKLLAKDDTYVRGLYLYGEFGVGKTYLMGALANALAANNIDVMLVHFPSFAVDLKNTIGKNNDVREKLIAQTKTTTVLILDDLGAENLSMWIRDDILGVILEYRMQNELTTFITSNFDMNELTTYLSETRDDRDPGKAARLMQRIKFLTRLVEINGKNRRLENDVD</sequence>
<protein>
    <submittedName>
        <fullName evidence="3">Primosomal protein DnaI</fullName>
    </submittedName>
</protein>
<dbReference type="PANTHER" id="PTHR30050:SF8">
    <property type="entry name" value="PRIMOSOMAL PROTEIN DNAI"/>
    <property type="match status" value="1"/>
</dbReference>
<evidence type="ECO:0000259" key="1">
    <source>
        <dbReference type="Pfam" id="PF01695"/>
    </source>
</evidence>
<dbReference type="RefSeq" id="WP_367973622.1">
    <property type="nucleotide sequence ID" value="NZ_JBFPEQ010000001.1"/>
</dbReference>
<dbReference type="Pfam" id="PF07319">
    <property type="entry name" value="DnaI_N"/>
    <property type="match status" value="1"/>
</dbReference>
<feature type="domain" description="Primosomal DnaI N-terminal" evidence="2">
    <location>
        <begin position="1"/>
        <end position="95"/>
    </location>
</feature>
<dbReference type="InterPro" id="IPR027417">
    <property type="entry name" value="P-loop_NTPase"/>
</dbReference>
<evidence type="ECO:0000313" key="4">
    <source>
        <dbReference type="Proteomes" id="UP001556617"/>
    </source>
</evidence>
<evidence type="ECO:0000259" key="2">
    <source>
        <dbReference type="Pfam" id="PF07319"/>
    </source>
</evidence>
<keyword evidence="4" id="KW-1185">Reference proteome</keyword>
<dbReference type="EMBL" id="JBFPER010000001">
    <property type="protein sequence ID" value="MEX0380203.1"/>
    <property type="molecule type" value="Genomic_DNA"/>
</dbReference>
<dbReference type="InterPro" id="IPR009928">
    <property type="entry name" value="DnaI_N"/>
</dbReference>
<comment type="caution">
    <text evidence="3">The sequence shown here is derived from an EMBL/GenBank/DDBJ whole genome shotgun (WGS) entry which is preliminary data.</text>
</comment>
<feature type="domain" description="IstB-like ATP-binding" evidence="1">
    <location>
        <begin position="158"/>
        <end position="308"/>
    </location>
</feature>
<evidence type="ECO:0000313" key="3">
    <source>
        <dbReference type="EMBL" id="MEX0380203.1"/>
    </source>
</evidence>
<dbReference type="NCBIfam" id="NF006505">
    <property type="entry name" value="PRK08939.1"/>
    <property type="match status" value="1"/>
</dbReference>